<dbReference type="Proteomes" id="UP000038045">
    <property type="component" value="Unplaced"/>
</dbReference>
<name>A0A0N4ZQH7_PARTI</name>
<evidence type="ECO:0000313" key="1">
    <source>
        <dbReference type="Proteomes" id="UP000038045"/>
    </source>
</evidence>
<accession>A0A0N4ZQH7</accession>
<dbReference type="WBParaSite" id="PTRK_0001077400.1">
    <property type="protein sequence ID" value="PTRK_0001077400.1"/>
    <property type="gene ID" value="PTRK_0001077400"/>
</dbReference>
<organism evidence="1 2">
    <name type="scientific">Parastrongyloides trichosuri</name>
    <name type="common">Possum-specific nematode worm</name>
    <dbReference type="NCBI Taxonomy" id="131310"/>
    <lineage>
        <taxon>Eukaryota</taxon>
        <taxon>Metazoa</taxon>
        <taxon>Ecdysozoa</taxon>
        <taxon>Nematoda</taxon>
        <taxon>Chromadorea</taxon>
        <taxon>Rhabditida</taxon>
        <taxon>Tylenchina</taxon>
        <taxon>Panagrolaimomorpha</taxon>
        <taxon>Strongyloidoidea</taxon>
        <taxon>Strongyloididae</taxon>
        <taxon>Parastrongyloides</taxon>
    </lineage>
</organism>
<protein>
    <submittedName>
        <fullName evidence="2">NR LBD domain-containing protein</fullName>
    </submittedName>
</protein>
<sequence>MDKCHNEKKDLIKELKEKMEKFNLHRKYSNYMGRGHYTNSDKPIGSNSYPRIRYIYAFPEEIEKRYIDIIDKKNKNNHSIEVIEKEEINYEEYRLKGNKYPTSCPEINMAVLEKATSPRSVNKPININLSSPFSSDKSTYLASNFNNNDTEVISYRNGSTLIDIGIEPYLKVLEDALSHYFPNINNVKLEEIKSKNDNYNNDMSEHLWEKILCFSDNNKKILVKIENRMLINMNESDLNFINCNSSKPIVIETIKYIYEKIDKKISLEWIDLYVIKTWNYSIILPLERKYFNLLTNNEKEIIGEELNEKYCIYEELLHRIIIKNNDILAYKAYIIMLGEAYKFHQRILSDNSMKSLYLEKSIKYHKELLNILKDDLNNDPGNIWRALRYSMSLLRESKSNDNEFIKLLQHFINYFIDDKIFGKLCLCDQKKVLKYQQYIANLDL</sequence>
<keyword evidence="1" id="KW-1185">Reference proteome</keyword>
<proteinExistence type="predicted"/>
<evidence type="ECO:0000313" key="2">
    <source>
        <dbReference type="WBParaSite" id="PTRK_0001077400.1"/>
    </source>
</evidence>
<dbReference type="AlphaFoldDB" id="A0A0N4ZQH7"/>
<reference evidence="2" key="1">
    <citation type="submission" date="2017-02" db="UniProtKB">
        <authorList>
            <consortium name="WormBaseParasite"/>
        </authorList>
    </citation>
    <scope>IDENTIFICATION</scope>
</reference>